<protein>
    <submittedName>
        <fullName evidence="2">Alpha/beta hydrolase</fullName>
    </submittedName>
</protein>
<dbReference type="Gene3D" id="3.40.50.1820">
    <property type="entry name" value="alpha/beta hydrolase"/>
    <property type="match status" value="1"/>
</dbReference>
<dbReference type="Proteomes" id="UP000323317">
    <property type="component" value="Unassembled WGS sequence"/>
</dbReference>
<dbReference type="RefSeq" id="WP_148947433.1">
    <property type="nucleotide sequence ID" value="NZ_VTEH01000011.1"/>
</dbReference>
<dbReference type="EMBL" id="VTEH01000011">
    <property type="protein sequence ID" value="TYR74604.1"/>
    <property type="molecule type" value="Genomic_DNA"/>
</dbReference>
<comment type="caution">
    <text evidence="2">The sequence shown here is derived from an EMBL/GenBank/DDBJ whole genome shotgun (WGS) entry which is preliminary data.</text>
</comment>
<dbReference type="InterPro" id="IPR029058">
    <property type="entry name" value="AB_hydrolase_fold"/>
</dbReference>
<dbReference type="GO" id="GO:0016020">
    <property type="term" value="C:membrane"/>
    <property type="evidence" value="ECO:0007669"/>
    <property type="project" value="TreeGrafter"/>
</dbReference>
<gene>
    <name evidence="2" type="ORF">FZC79_14110</name>
</gene>
<evidence type="ECO:0000313" key="2">
    <source>
        <dbReference type="EMBL" id="TYR74604.1"/>
    </source>
</evidence>
<reference evidence="2 3" key="1">
    <citation type="submission" date="2019-08" db="EMBL/GenBank/DDBJ databases">
        <title>Bacillus genomes from the desert of Cuatro Cienegas, Coahuila.</title>
        <authorList>
            <person name="Olmedo-Alvarez G."/>
        </authorList>
    </citation>
    <scope>NUCLEOTIDE SEQUENCE [LARGE SCALE GENOMIC DNA]</scope>
    <source>
        <strain evidence="2 3">CH40_1T</strain>
    </source>
</reference>
<accession>A0A5D4KB36</accession>
<feature type="domain" description="AB hydrolase-1" evidence="1">
    <location>
        <begin position="28"/>
        <end position="284"/>
    </location>
</feature>
<dbReference type="InterPro" id="IPR050266">
    <property type="entry name" value="AB_hydrolase_sf"/>
</dbReference>
<organism evidence="2 3">
    <name type="scientific">Rossellomorea vietnamensis</name>
    <dbReference type="NCBI Taxonomy" id="218284"/>
    <lineage>
        <taxon>Bacteria</taxon>
        <taxon>Bacillati</taxon>
        <taxon>Bacillota</taxon>
        <taxon>Bacilli</taxon>
        <taxon>Bacillales</taxon>
        <taxon>Bacillaceae</taxon>
        <taxon>Rossellomorea</taxon>
    </lineage>
</organism>
<dbReference type="PANTHER" id="PTHR43798:SF33">
    <property type="entry name" value="HYDROLASE, PUTATIVE (AFU_ORTHOLOGUE AFUA_2G14860)-RELATED"/>
    <property type="match status" value="1"/>
</dbReference>
<evidence type="ECO:0000313" key="3">
    <source>
        <dbReference type="Proteomes" id="UP000323317"/>
    </source>
</evidence>
<proteinExistence type="predicted"/>
<dbReference type="PANTHER" id="PTHR43798">
    <property type="entry name" value="MONOACYLGLYCEROL LIPASE"/>
    <property type="match status" value="1"/>
</dbReference>
<evidence type="ECO:0000259" key="1">
    <source>
        <dbReference type="Pfam" id="PF00561"/>
    </source>
</evidence>
<keyword evidence="2" id="KW-0378">Hydrolase</keyword>
<dbReference type="AlphaFoldDB" id="A0A5D4KB36"/>
<dbReference type="InterPro" id="IPR000073">
    <property type="entry name" value="AB_hydrolase_1"/>
</dbReference>
<name>A0A5D4KB36_9BACI</name>
<dbReference type="Pfam" id="PF00561">
    <property type="entry name" value="Abhydrolase_1"/>
    <property type="match status" value="1"/>
</dbReference>
<dbReference type="SUPFAM" id="SSF53474">
    <property type="entry name" value="alpha/beta-Hydrolases"/>
    <property type="match status" value="1"/>
</dbReference>
<dbReference type="PRINTS" id="PR00111">
    <property type="entry name" value="ABHYDROLASE"/>
</dbReference>
<sequence>MAEITLKEVSLQNGETIGYREREGGSQTVVLVHGNMTSSAHWDLVLENMDERYKVYAIDLRGFGTSSYHRPIHSIKDFSDDVKGFADVLDLSGFALVGWSLGGAVCQQFCIDYPDRCSKLVLVASASTRGYPFFGSNDQGLPDPEKRLKTLDEVKRDHGKTLPVQGAYDQKNHELLRAIWNALIYTSHKPEPERYEKYLDDMCTQRNLADVYQALNTFNISKHDNGLTKGNGEVDTIDIPVLALRGDRDLVVTERMTKELVEDFEGRVKFIEMKDCGHSPLIDDLDGLLRHMEQFLEREEQKA</sequence>
<dbReference type="GO" id="GO:0016787">
    <property type="term" value="F:hydrolase activity"/>
    <property type="evidence" value="ECO:0007669"/>
    <property type="project" value="UniProtKB-KW"/>
</dbReference>